<name>A0AA36JCF3_9DINO</name>
<gene>
    <name evidence="2" type="ORF">EVOR1521_LOCUS26275</name>
</gene>
<accession>A0AA36JCF3</accession>
<keyword evidence="1" id="KW-0812">Transmembrane</keyword>
<feature type="transmembrane region" description="Helical" evidence="1">
    <location>
        <begin position="31"/>
        <end position="51"/>
    </location>
</feature>
<evidence type="ECO:0000313" key="2">
    <source>
        <dbReference type="EMBL" id="CAJ1403652.1"/>
    </source>
</evidence>
<feature type="transmembrane region" description="Helical" evidence="1">
    <location>
        <begin position="91"/>
        <end position="112"/>
    </location>
</feature>
<evidence type="ECO:0008006" key="4">
    <source>
        <dbReference type="Google" id="ProtNLM"/>
    </source>
</evidence>
<proteinExistence type="predicted"/>
<comment type="caution">
    <text evidence="2">The sequence shown here is derived from an EMBL/GenBank/DDBJ whole genome shotgun (WGS) entry which is preliminary data.</text>
</comment>
<dbReference type="Proteomes" id="UP001178507">
    <property type="component" value="Unassembled WGS sequence"/>
</dbReference>
<sequence length="120" mass="12246">MWALESYGGLAVSVLVLVAVELACRSGQVQLAAAAAAIPTGLPLALIIVASKAQQQEEALVSFSEATLRGAAGTLGFAVAMLLAARRGWGVPAMLLSGYSAWFATWLALSALKADADKGD</sequence>
<evidence type="ECO:0000256" key="1">
    <source>
        <dbReference type="SAM" id="Phobius"/>
    </source>
</evidence>
<protein>
    <recommendedName>
        <fullName evidence="4">DUF3147 family protein</fullName>
    </recommendedName>
</protein>
<feature type="transmembrane region" description="Helical" evidence="1">
    <location>
        <begin position="6"/>
        <end position="24"/>
    </location>
</feature>
<keyword evidence="1" id="KW-1133">Transmembrane helix</keyword>
<organism evidence="2 3">
    <name type="scientific">Effrenium voratum</name>
    <dbReference type="NCBI Taxonomy" id="2562239"/>
    <lineage>
        <taxon>Eukaryota</taxon>
        <taxon>Sar</taxon>
        <taxon>Alveolata</taxon>
        <taxon>Dinophyceae</taxon>
        <taxon>Suessiales</taxon>
        <taxon>Symbiodiniaceae</taxon>
        <taxon>Effrenium</taxon>
    </lineage>
</organism>
<dbReference type="AlphaFoldDB" id="A0AA36JCF3"/>
<evidence type="ECO:0000313" key="3">
    <source>
        <dbReference type="Proteomes" id="UP001178507"/>
    </source>
</evidence>
<reference evidence="2" key="1">
    <citation type="submission" date="2023-08" db="EMBL/GenBank/DDBJ databases">
        <authorList>
            <person name="Chen Y."/>
            <person name="Shah S."/>
            <person name="Dougan E. K."/>
            <person name="Thang M."/>
            <person name="Chan C."/>
        </authorList>
    </citation>
    <scope>NUCLEOTIDE SEQUENCE</scope>
</reference>
<dbReference type="EMBL" id="CAUJNA010003505">
    <property type="protein sequence ID" value="CAJ1403652.1"/>
    <property type="molecule type" value="Genomic_DNA"/>
</dbReference>
<keyword evidence="3" id="KW-1185">Reference proteome</keyword>
<keyword evidence="1" id="KW-0472">Membrane</keyword>